<organism evidence="2 3">
    <name type="scientific">Stylonychia lemnae</name>
    <name type="common">Ciliate</name>
    <dbReference type="NCBI Taxonomy" id="5949"/>
    <lineage>
        <taxon>Eukaryota</taxon>
        <taxon>Sar</taxon>
        <taxon>Alveolata</taxon>
        <taxon>Ciliophora</taxon>
        <taxon>Intramacronucleata</taxon>
        <taxon>Spirotrichea</taxon>
        <taxon>Stichotrichia</taxon>
        <taxon>Sporadotrichida</taxon>
        <taxon>Oxytrichidae</taxon>
        <taxon>Stylonychinae</taxon>
        <taxon>Stylonychia</taxon>
    </lineage>
</organism>
<evidence type="ECO:0000313" key="2">
    <source>
        <dbReference type="EMBL" id="CDW78499.1"/>
    </source>
</evidence>
<keyword evidence="3" id="KW-1185">Reference proteome</keyword>
<name>A0A078A8E7_STYLE</name>
<sequence>MVDFDDCFQIIKPKDYIKANKKNIVTLQSTIEATRTISSPPKTTTSPQNKTRTQFPTKTLIEKQKEQMQQQLDKIKRIIMSNPYKFSNYMEHNSALVPEKLINLNQVDPSPVFDDDYDDDEQNFYNQLAKNDQEQGVKSNKKRQKFNKDLVKQYQLYKKLHHIKAKGDHQETSMPLDFKDKIQLLEEEKAIFGVDSGDENLKSPFGKITKRINSQQSNKDLGEALTPKYHNRVSFHKRSISIMDPSVQQLETLQNSNFQLPELSGILNPDESSPLRIETQSYLPDQIKQYLQKKNNIDSSGLKSKQRKTNNRTSLDLKNNINHFNQENMNVSSILLKQAKDIVTQVNKQSHNNIGLIKLSKDLRNQIVQESPSQITLQRDIFDNYDNFKLKSRHHKFQVEDLYIKRENGLPLEILEEMEREEEEKQQYIQSMETKLRAKGSALSNLSILQEQKEGFTGKTSMTSTLKMHSAQPSPIKKKQESTDMGGFNSKFNSLEQDVQKRNQVKQTLNTETNDVFDLNNNINKFSYQNMKNERELRELKLQTQSKYQSVERMAKLEQIKKNIDSYKEFKEQREKALMQIREVARANNGNINSHHDIKLPKLKNFYERSYTDGRYPPRNNTYNFQTLQHRRKQDVAIDAASLSTRRVSLKHDNMTIDKWGEGPNTGGYIDRIILSGKNMLSPHNLSSDIRGGGRQLNKDIERFY</sequence>
<feature type="region of interest" description="Disordered" evidence="1">
    <location>
        <begin position="464"/>
        <end position="484"/>
    </location>
</feature>
<accession>A0A078A8E7</accession>
<proteinExistence type="predicted"/>
<dbReference type="EMBL" id="CCKQ01007152">
    <property type="protein sequence ID" value="CDW78499.1"/>
    <property type="molecule type" value="Genomic_DNA"/>
</dbReference>
<gene>
    <name evidence="2" type="primary">Contig13899.g14836</name>
    <name evidence="2" type="ORF">STYLEM_7477</name>
</gene>
<evidence type="ECO:0000256" key="1">
    <source>
        <dbReference type="SAM" id="MobiDB-lite"/>
    </source>
</evidence>
<protein>
    <submittedName>
        <fullName evidence="2">Uncharacterized protein</fullName>
    </submittedName>
</protein>
<dbReference type="InParanoid" id="A0A078A8E7"/>
<reference evidence="2 3" key="1">
    <citation type="submission" date="2014-06" db="EMBL/GenBank/DDBJ databases">
        <authorList>
            <person name="Swart Estienne"/>
        </authorList>
    </citation>
    <scope>NUCLEOTIDE SEQUENCE [LARGE SCALE GENOMIC DNA]</scope>
    <source>
        <strain evidence="2 3">130c</strain>
    </source>
</reference>
<dbReference type="AlphaFoldDB" id="A0A078A8E7"/>
<feature type="compositionally biased region" description="Polar residues" evidence="1">
    <location>
        <begin position="464"/>
        <end position="473"/>
    </location>
</feature>
<evidence type="ECO:0000313" key="3">
    <source>
        <dbReference type="Proteomes" id="UP000039865"/>
    </source>
</evidence>
<dbReference type="Proteomes" id="UP000039865">
    <property type="component" value="Unassembled WGS sequence"/>
</dbReference>